<evidence type="ECO:0000313" key="3">
    <source>
        <dbReference type="EMBL" id="SPS11410.1"/>
    </source>
</evidence>
<dbReference type="EMBL" id="OGTW01000056">
    <property type="protein sequence ID" value="SPB25781.1"/>
    <property type="molecule type" value="Genomic_DNA"/>
</dbReference>
<protein>
    <submittedName>
        <fullName evidence="2">Uncharacterized protein</fullName>
    </submittedName>
</protein>
<dbReference type="Proteomes" id="UP000279235">
    <property type="component" value="Unassembled WGS sequence"/>
</dbReference>
<reference evidence="2" key="1">
    <citation type="submission" date="2018-01" db="EMBL/GenBank/DDBJ databases">
        <authorList>
            <person name="Gaut B.S."/>
            <person name="Morton B.R."/>
            <person name="Clegg M.T."/>
            <person name="Duvall M.R."/>
        </authorList>
    </citation>
    <scope>NUCLEOTIDE SEQUENCE</scope>
    <source>
        <strain evidence="2">Lactococcus lactis</strain>
    </source>
</reference>
<gene>
    <name evidence="2" type="ORF">AMHIJAGA_01344</name>
</gene>
<feature type="region of interest" description="Disordered" evidence="1">
    <location>
        <begin position="1"/>
        <end position="30"/>
    </location>
</feature>
<feature type="compositionally biased region" description="Basic and acidic residues" evidence="1">
    <location>
        <begin position="1"/>
        <end position="11"/>
    </location>
</feature>
<reference evidence="4" key="3">
    <citation type="submission" date="2018-05" db="EMBL/GenBank/DDBJ databases">
        <authorList>
            <person name="Duru I."/>
        </authorList>
    </citation>
    <scope>NUCLEOTIDE SEQUENCE [LARGE SCALE GENOMIC DNA]</scope>
</reference>
<sequence length="39" mass="4678">MPSNYDSEKEVAAQSHPDPEADPADSHPKHKKWWHFWKY</sequence>
<evidence type="ECO:0000256" key="1">
    <source>
        <dbReference type="SAM" id="MobiDB-lite"/>
    </source>
</evidence>
<proteinExistence type="predicted"/>
<name>A0A2X0R6D7_9LACT</name>
<reference evidence="3" key="2">
    <citation type="submission" date="2018-05" db="EMBL/GenBank/DDBJ databases">
        <authorList>
            <person name="Lanie J.A."/>
            <person name="Ng W.-L."/>
            <person name="Kazmierczak K.M."/>
            <person name="Andrzejewski T.M."/>
            <person name="Davidsen T.M."/>
            <person name="Wayne K.J."/>
            <person name="Tettelin H."/>
            <person name="Glass J.I."/>
            <person name="Rusch D."/>
            <person name="Podicherti R."/>
            <person name="Tsui H.-C.T."/>
            <person name="Winkler M.E."/>
        </authorList>
    </citation>
    <scope>NUCLEOTIDE SEQUENCE</scope>
    <source>
        <strain evidence="3">Lactococcus lactis</strain>
    </source>
</reference>
<accession>A0A2X0R6D7</accession>
<evidence type="ECO:0000313" key="2">
    <source>
        <dbReference type="EMBL" id="SPB25781.1"/>
    </source>
</evidence>
<organism evidence="2">
    <name type="scientific">Lactococcus lactis</name>
    <dbReference type="NCBI Taxonomy" id="1358"/>
    <lineage>
        <taxon>Bacteria</taxon>
        <taxon>Bacillati</taxon>
        <taxon>Bacillota</taxon>
        <taxon>Bacilli</taxon>
        <taxon>Lactobacillales</taxon>
        <taxon>Streptococcaceae</taxon>
        <taxon>Lactococcus</taxon>
    </lineage>
</organism>
<dbReference type="EMBL" id="OGTW02000056">
    <property type="protein sequence ID" value="SPS11410.1"/>
    <property type="molecule type" value="Genomic_DNA"/>
</dbReference>
<dbReference type="AlphaFoldDB" id="A0A2X0R6D7"/>
<evidence type="ECO:0000313" key="4">
    <source>
        <dbReference type="Proteomes" id="UP000279235"/>
    </source>
</evidence>